<sequence length="138" mass="14875">MADIRLLQIPSDGAVTYKIPGEVPLRAEGIVSLAQAVVNNLLTTPGSDALSPNRGAGLGDLTRRYRTNSSDLREEIKSRVDELAVEMKNEQQELDLPPDETLASMSVSGVNRNSDDPSQLDIFITVRSAAGQNAEIQV</sequence>
<protein>
    <submittedName>
        <fullName evidence="2">Uncharacterized protein</fullName>
    </submittedName>
</protein>
<evidence type="ECO:0000313" key="2">
    <source>
        <dbReference type="EMBL" id="MCS4157644.1"/>
    </source>
</evidence>
<name>A0AAW5P863_9BACT</name>
<gene>
    <name evidence="2" type="ORF">GGP99_001608</name>
</gene>
<proteinExistence type="predicted"/>
<dbReference type="RefSeq" id="WP_259258141.1">
    <property type="nucleotide sequence ID" value="NZ_JANTZM010000007.1"/>
</dbReference>
<comment type="caution">
    <text evidence="2">The sequence shown here is derived from an EMBL/GenBank/DDBJ whole genome shotgun (WGS) entry which is preliminary data.</text>
</comment>
<feature type="compositionally biased region" description="Polar residues" evidence="1">
    <location>
        <begin position="103"/>
        <end position="112"/>
    </location>
</feature>
<evidence type="ECO:0000256" key="1">
    <source>
        <dbReference type="SAM" id="MobiDB-lite"/>
    </source>
</evidence>
<organism evidence="2 3">
    <name type="scientific">Salinibacter ruber</name>
    <dbReference type="NCBI Taxonomy" id="146919"/>
    <lineage>
        <taxon>Bacteria</taxon>
        <taxon>Pseudomonadati</taxon>
        <taxon>Rhodothermota</taxon>
        <taxon>Rhodothermia</taxon>
        <taxon>Rhodothermales</taxon>
        <taxon>Salinibacteraceae</taxon>
        <taxon>Salinibacter</taxon>
    </lineage>
</organism>
<reference evidence="2" key="1">
    <citation type="submission" date="2022-08" db="EMBL/GenBank/DDBJ databases">
        <title>Genomic Encyclopedia of Type Strains, Phase V (KMG-V): Genome sequencing to study the core and pangenomes of soil and plant-associated prokaryotes.</title>
        <authorList>
            <person name="Whitman W."/>
        </authorList>
    </citation>
    <scope>NUCLEOTIDE SEQUENCE</scope>
    <source>
        <strain evidence="2">SP3002</strain>
    </source>
</reference>
<evidence type="ECO:0000313" key="3">
    <source>
        <dbReference type="Proteomes" id="UP001155110"/>
    </source>
</evidence>
<dbReference type="AlphaFoldDB" id="A0AAW5P863"/>
<accession>A0AAW5P863</accession>
<dbReference type="Proteomes" id="UP001155110">
    <property type="component" value="Unassembled WGS sequence"/>
</dbReference>
<dbReference type="EMBL" id="JANTZM010000007">
    <property type="protein sequence ID" value="MCS4157644.1"/>
    <property type="molecule type" value="Genomic_DNA"/>
</dbReference>
<feature type="region of interest" description="Disordered" evidence="1">
    <location>
        <begin position="90"/>
        <end position="114"/>
    </location>
</feature>